<feature type="region of interest" description="Disordered" evidence="1">
    <location>
        <begin position="1"/>
        <end position="29"/>
    </location>
</feature>
<feature type="compositionally biased region" description="Low complexity" evidence="1">
    <location>
        <begin position="7"/>
        <end position="20"/>
    </location>
</feature>
<dbReference type="AlphaFoldDB" id="A0A9D7SKE4"/>
<evidence type="ECO:0000313" key="2">
    <source>
        <dbReference type="EMBL" id="MBK9797516.1"/>
    </source>
</evidence>
<dbReference type="Proteomes" id="UP000886657">
    <property type="component" value="Unassembled WGS sequence"/>
</dbReference>
<protein>
    <submittedName>
        <fullName evidence="2">Uncharacterized protein</fullName>
    </submittedName>
</protein>
<accession>A0A9D7SKE4</accession>
<evidence type="ECO:0000313" key="3">
    <source>
        <dbReference type="Proteomes" id="UP000886657"/>
    </source>
</evidence>
<sequence length="63" mass="6070">MALLRDQPAGPAALLQAQAPKPTTGAGIQGKVKDVNGVAVSGATVSAEGQAAKATTARMAPSA</sequence>
<dbReference type="EMBL" id="JADKIO010000009">
    <property type="protein sequence ID" value="MBK9797516.1"/>
    <property type="molecule type" value="Genomic_DNA"/>
</dbReference>
<reference evidence="2" key="1">
    <citation type="submission" date="2020-10" db="EMBL/GenBank/DDBJ databases">
        <title>Connecting structure to function with the recovery of over 1000 high-quality activated sludge metagenome-assembled genomes encoding full-length rRNA genes using long-read sequencing.</title>
        <authorList>
            <person name="Singleton C.M."/>
            <person name="Petriglieri F."/>
            <person name="Kristensen J.M."/>
            <person name="Kirkegaard R.H."/>
            <person name="Michaelsen T.Y."/>
            <person name="Andersen M.H."/>
            <person name="Karst S.M."/>
            <person name="Dueholm M.S."/>
            <person name="Nielsen P.H."/>
            <person name="Albertsen M."/>
        </authorList>
    </citation>
    <scope>NUCLEOTIDE SEQUENCE</scope>
    <source>
        <strain evidence="2">Skiv_18-Q3-R9-52_MAXAC.067</strain>
    </source>
</reference>
<organism evidence="2 3">
    <name type="scientific">Candidatus Geothrix skivensis</name>
    <dbReference type="NCBI Taxonomy" id="2954439"/>
    <lineage>
        <taxon>Bacteria</taxon>
        <taxon>Pseudomonadati</taxon>
        <taxon>Acidobacteriota</taxon>
        <taxon>Holophagae</taxon>
        <taxon>Holophagales</taxon>
        <taxon>Holophagaceae</taxon>
        <taxon>Geothrix</taxon>
    </lineage>
</organism>
<gene>
    <name evidence="2" type="ORF">IPP58_13670</name>
</gene>
<proteinExistence type="predicted"/>
<name>A0A9D7SKE4_9BACT</name>
<comment type="caution">
    <text evidence="2">The sequence shown here is derived from an EMBL/GenBank/DDBJ whole genome shotgun (WGS) entry which is preliminary data.</text>
</comment>
<evidence type="ECO:0000256" key="1">
    <source>
        <dbReference type="SAM" id="MobiDB-lite"/>
    </source>
</evidence>